<name>A0A8J4UV80_9MYCE</name>
<feature type="signal peptide" evidence="2">
    <location>
        <begin position="1"/>
        <end position="20"/>
    </location>
</feature>
<evidence type="ECO:0008006" key="8">
    <source>
        <dbReference type="Google" id="ProtNLM"/>
    </source>
</evidence>
<evidence type="ECO:0000259" key="4">
    <source>
        <dbReference type="Pfam" id="PF23034"/>
    </source>
</evidence>
<sequence length="1105" mass="122149">MKTHLLYISVFVLFISISWSFDLRSSVKPGSLDEYGYSACQYAYTLTFFDAVNTITIIYPTTSQFIGTANGNQKFTITFDQLFGDSGMLYIRASNTLEEKRFDLDSFECLETPSISVDVNPTMVYSYYFQSLIWVAKLQTAQPMTKYLPEKSCNMQVVGQSPFIFSFDYLDKDLCIAHVDSETSGNFNTPSTIKFTPSISQDITVALKTPYSHDSYSGGQSFSRSTSTKDSFTAIMDYTNNVNHNAYFVDLLSSFKLLTTIEGNSINGKTLYYQNNRGRPTTDTNSGSSLSYNYNVLDINTQVPLLSSTSNLLATPTIFLASESSNVMEGNNADTAFLKVFYTLIRSSIYDYRNYVTTTLKKKSLRHYISFPFGYVYGSISNGHSMNFPFITSAHFAEDGDFITAIGENTPTNIFNGFFVSNNLQSPIIQSMDLLKSDNGIGLYKLVVSDSIEFINQVTSHFDESGIVLAGSESIISSDGGHNVEFEFFLNPLLHQDVYAFSAVGLYQVASPTRTSQPFKPSMINKIVFLENDIDTTKKATNNTMIIYCSNPNYQLRLGLYSTSLQSNIFYFDSVYDELIQAYIIAFTIPPNRKTGNLIYVLWTGGDDSSIPSEILDPLFGSLRLSSDNFDDMPPMITQLSTPSNNVPISTIDDFTELAFVVTVSDTYNGLLNGSFWITSNIDPYGYNITIDPSMADSGDKYLGVYSLKFSVSKLCKTQTYYIQYAQLMDTGYSISSTYTPFVDPFSSDLLDNGITIQCSEPDDASPPFLNTFNILNGTIDTSLENRVVVVNFSTDDTDIDYTRLPIVYAQEIGIVGPVAGVTTIVDQTAGLFRSHIHLPYQFGIIGGVYFSVYGFIDQKMNFNGYSHSDLKDQGFTSSIQTTTSFSPHIKSTQCIFKTSSGSVSIYGYNFGTDQSTTITEYTLTVNDDNFQPITSYESLFNSMIIFNRSPSNEPFKVRITKQGTASNSFIVNPIYLADPPPSSSSTSQSSSGAEASSSSQASSANNNNSGSSNVTPQPLVCPGKPEQCGGPSKGQCINGECVCKSPYITLDCSSQIIIIPEPPIDPVKPNRNTTTEGNLPNGNKITYESLISIYSLREYNSNSQ</sequence>
<dbReference type="AlphaFoldDB" id="A0A8J4UV80"/>
<dbReference type="PANTHER" id="PTHR31378">
    <property type="entry name" value="EGF-LIKE DOMAIN-CONTAINING PROTEIN-RELATED-RELATED"/>
    <property type="match status" value="1"/>
</dbReference>
<evidence type="ECO:0000259" key="5">
    <source>
        <dbReference type="Pfam" id="PF25820"/>
    </source>
</evidence>
<feature type="domain" description="DUF7035" evidence="4">
    <location>
        <begin position="630"/>
        <end position="759"/>
    </location>
</feature>
<protein>
    <recommendedName>
        <fullName evidence="8">EGF-like domain-containing protein</fullName>
    </recommendedName>
</protein>
<feature type="compositionally biased region" description="Low complexity" evidence="1">
    <location>
        <begin position="984"/>
        <end position="1014"/>
    </location>
</feature>
<keyword evidence="2" id="KW-0732">Signal</keyword>
<keyword evidence="7" id="KW-1185">Reference proteome</keyword>
<gene>
    <name evidence="6" type="ORF">CYY_010289</name>
</gene>
<feature type="region of interest" description="Disordered" evidence="1">
    <location>
        <begin position="980"/>
        <end position="1019"/>
    </location>
</feature>
<feature type="non-terminal residue" evidence="6">
    <location>
        <position position="1105"/>
    </location>
</feature>
<evidence type="ECO:0000313" key="7">
    <source>
        <dbReference type="Proteomes" id="UP000695562"/>
    </source>
</evidence>
<feature type="chain" id="PRO_5035313437" description="EGF-like domain-containing protein" evidence="2">
    <location>
        <begin position="21"/>
        <end position="1105"/>
    </location>
</feature>
<dbReference type="Proteomes" id="UP000695562">
    <property type="component" value="Unassembled WGS sequence"/>
</dbReference>
<reference evidence="6" key="1">
    <citation type="submission" date="2020-01" db="EMBL/GenBank/DDBJ databases">
        <title>Development of genomics and gene disruption for Polysphondylium violaceum indicates a role for the polyketide synthase stlB in stalk morphogenesis.</title>
        <authorList>
            <person name="Narita B."/>
            <person name="Kawabe Y."/>
            <person name="Kin K."/>
            <person name="Saito T."/>
            <person name="Gibbs R."/>
            <person name="Kuspa A."/>
            <person name="Muzny D."/>
            <person name="Queller D."/>
            <person name="Richards S."/>
            <person name="Strassman J."/>
            <person name="Sucgang R."/>
            <person name="Worley K."/>
            <person name="Schaap P."/>
        </authorList>
    </citation>
    <scope>NUCLEOTIDE SEQUENCE</scope>
    <source>
        <strain evidence="6">QSvi11</strain>
    </source>
</reference>
<dbReference type="Pfam" id="PF25820">
    <property type="entry name" value="DUF7949"/>
    <property type="match status" value="1"/>
</dbReference>
<dbReference type="Pfam" id="PF23034">
    <property type="entry name" value="DUF7035"/>
    <property type="match status" value="1"/>
</dbReference>
<evidence type="ECO:0000259" key="3">
    <source>
        <dbReference type="Pfam" id="PF23033"/>
    </source>
</evidence>
<feature type="domain" description="DUF7949" evidence="5">
    <location>
        <begin position="1022"/>
        <end position="1057"/>
    </location>
</feature>
<dbReference type="PANTHER" id="PTHR31378:SF5">
    <property type="entry name" value="EGF-LIKE DOMAIN-CONTAINING PROTEIN"/>
    <property type="match status" value="1"/>
</dbReference>
<feature type="domain" description="DUF7034" evidence="3">
    <location>
        <begin position="768"/>
        <end position="885"/>
    </location>
</feature>
<dbReference type="InterPro" id="IPR055463">
    <property type="entry name" value="DUF7035"/>
</dbReference>
<dbReference type="EMBL" id="AJWJ01001019">
    <property type="protein sequence ID" value="KAF2068385.1"/>
    <property type="molecule type" value="Genomic_DNA"/>
</dbReference>
<comment type="caution">
    <text evidence="6">The sequence shown here is derived from an EMBL/GenBank/DDBJ whole genome shotgun (WGS) entry which is preliminary data.</text>
</comment>
<dbReference type="Pfam" id="PF23033">
    <property type="entry name" value="DUF7034"/>
    <property type="match status" value="1"/>
</dbReference>
<evidence type="ECO:0000313" key="6">
    <source>
        <dbReference type="EMBL" id="KAF2068385.1"/>
    </source>
</evidence>
<organism evidence="6 7">
    <name type="scientific">Polysphondylium violaceum</name>
    <dbReference type="NCBI Taxonomy" id="133409"/>
    <lineage>
        <taxon>Eukaryota</taxon>
        <taxon>Amoebozoa</taxon>
        <taxon>Evosea</taxon>
        <taxon>Eumycetozoa</taxon>
        <taxon>Dictyostelia</taxon>
        <taxon>Dictyosteliales</taxon>
        <taxon>Dictyosteliaceae</taxon>
        <taxon>Polysphondylium</taxon>
    </lineage>
</organism>
<evidence type="ECO:0000256" key="2">
    <source>
        <dbReference type="SAM" id="SignalP"/>
    </source>
</evidence>
<dbReference type="InterPro" id="IPR057709">
    <property type="entry name" value="DUF7949"/>
</dbReference>
<dbReference type="OrthoDB" id="427769at2759"/>
<evidence type="ECO:0000256" key="1">
    <source>
        <dbReference type="SAM" id="MobiDB-lite"/>
    </source>
</evidence>
<proteinExistence type="predicted"/>
<dbReference type="InterPro" id="IPR055462">
    <property type="entry name" value="DUF7034"/>
</dbReference>
<accession>A0A8J4UV80</accession>